<dbReference type="Proteomes" id="UP000595448">
    <property type="component" value="Chromosome"/>
</dbReference>
<feature type="domain" description="DUF4113" evidence="1">
    <location>
        <begin position="4"/>
        <end position="33"/>
    </location>
</feature>
<gene>
    <name evidence="2" type="ORF">JIP62_01905</name>
</gene>
<protein>
    <submittedName>
        <fullName evidence="2">DUF4113 domain-containing protein</fullName>
    </submittedName>
</protein>
<dbReference type="Pfam" id="PF13438">
    <property type="entry name" value="DUF4113"/>
    <property type="match status" value="1"/>
</dbReference>
<evidence type="ECO:0000259" key="1">
    <source>
        <dbReference type="Pfam" id="PF13438"/>
    </source>
</evidence>
<sequence>MIPARTGLKRNWTLKAEMRSPAYTTRFGETPIVRAAG</sequence>
<proteinExistence type="predicted"/>
<evidence type="ECO:0000313" key="3">
    <source>
        <dbReference type="Proteomes" id="UP000595448"/>
    </source>
</evidence>
<reference evidence="2 3" key="1">
    <citation type="submission" date="2021-01" db="EMBL/GenBank/DDBJ databases">
        <title>Brevundimonas vitis sp. nov., an bacterium isolated from grape (Vitis vinifera).</title>
        <authorList>
            <person name="Jiang L."/>
            <person name="Lee J."/>
        </authorList>
    </citation>
    <scope>NUCLEOTIDE SEQUENCE [LARGE SCALE GENOMIC DNA]</scope>
    <source>
        <strain evidence="2 3">GRTSA-9</strain>
    </source>
</reference>
<dbReference type="InterPro" id="IPR025188">
    <property type="entry name" value="DUF4113"/>
</dbReference>
<organism evidence="2 3">
    <name type="scientific">Brevundimonas vitisensis</name>
    <dbReference type="NCBI Taxonomy" id="2800818"/>
    <lineage>
        <taxon>Bacteria</taxon>
        <taxon>Pseudomonadati</taxon>
        <taxon>Pseudomonadota</taxon>
        <taxon>Alphaproteobacteria</taxon>
        <taxon>Caulobacterales</taxon>
        <taxon>Caulobacteraceae</taxon>
        <taxon>Brevundimonas</taxon>
    </lineage>
</organism>
<keyword evidence="3" id="KW-1185">Reference proteome</keyword>
<evidence type="ECO:0000313" key="2">
    <source>
        <dbReference type="EMBL" id="QQQ19963.1"/>
    </source>
</evidence>
<dbReference type="EMBL" id="CP067977">
    <property type="protein sequence ID" value="QQQ19963.1"/>
    <property type="molecule type" value="Genomic_DNA"/>
</dbReference>
<name>A0ABX7BT88_9CAUL</name>
<accession>A0ABX7BT88</accession>